<dbReference type="EMBL" id="CP036433">
    <property type="protein sequence ID" value="QDU94733.1"/>
    <property type="molecule type" value="Genomic_DNA"/>
</dbReference>
<name>A0A518DSB9_9BACT</name>
<sequence length="61" mass="6731">MKVNDFYNEVSRLVDTGKTQINVADTKRVLACAFDVLAKMESSDAVDTLAKALALAKKRQK</sequence>
<keyword evidence="2" id="KW-1185">Reference proteome</keyword>
<dbReference type="AlphaFoldDB" id="A0A518DSB9"/>
<accession>A0A518DSB9</accession>
<dbReference type="KEGG" id="lcre:Pla8534_25390"/>
<reference evidence="1 2" key="1">
    <citation type="submission" date="2019-02" db="EMBL/GenBank/DDBJ databases">
        <title>Deep-cultivation of Planctomycetes and their phenomic and genomic characterization uncovers novel biology.</title>
        <authorList>
            <person name="Wiegand S."/>
            <person name="Jogler M."/>
            <person name="Boedeker C."/>
            <person name="Pinto D."/>
            <person name="Vollmers J."/>
            <person name="Rivas-Marin E."/>
            <person name="Kohn T."/>
            <person name="Peeters S.H."/>
            <person name="Heuer A."/>
            <person name="Rast P."/>
            <person name="Oberbeckmann S."/>
            <person name="Bunk B."/>
            <person name="Jeske O."/>
            <person name="Meyerdierks A."/>
            <person name="Storesund J.E."/>
            <person name="Kallscheuer N."/>
            <person name="Luecker S."/>
            <person name="Lage O.M."/>
            <person name="Pohl T."/>
            <person name="Merkel B.J."/>
            <person name="Hornburger P."/>
            <person name="Mueller R.-W."/>
            <person name="Bruemmer F."/>
            <person name="Labrenz M."/>
            <person name="Spormann A.M."/>
            <person name="Op den Camp H."/>
            <person name="Overmann J."/>
            <person name="Amann R."/>
            <person name="Jetten M.S.M."/>
            <person name="Mascher T."/>
            <person name="Medema M.H."/>
            <person name="Devos D.P."/>
            <person name="Kaster A.-K."/>
            <person name="Ovreas L."/>
            <person name="Rohde M."/>
            <person name="Galperin M.Y."/>
            <person name="Jogler C."/>
        </authorList>
    </citation>
    <scope>NUCLEOTIDE SEQUENCE [LARGE SCALE GENOMIC DNA]</scope>
    <source>
        <strain evidence="1 2">Pla85_3_4</strain>
    </source>
</reference>
<gene>
    <name evidence="1" type="ORF">Pla8534_25390</name>
</gene>
<protein>
    <submittedName>
        <fullName evidence="1">Uncharacterized protein</fullName>
    </submittedName>
</protein>
<dbReference type="RefSeq" id="WP_145053391.1">
    <property type="nucleotide sequence ID" value="NZ_CP036433.1"/>
</dbReference>
<organism evidence="1 2">
    <name type="scientific">Lignipirellula cremea</name>
    <dbReference type="NCBI Taxonomy" id="2528010"/>
    <lineage>
        <taxon>Bacteria</taxon>
        <taxon>Pseudomonadati</taxon>
        <taxon>Planctomycetota</taxon>
        <taxon>Planctomycetia</taxon>
        <taxon>Pirellulales</taxon>
        <taxon>Pirellulaceae</taxon>
        <taxon>Lignipirellula</taxon>
    </lineage>
</organism>
<evidence type="ECO:0000313" key="1">
    <source>
        <dbReference type="EMBL" id="QDU94733.1"/>
    </source>
</evidence>
<dbReference type="OrthoDB" id="288583at2"/>
<dbReference type="Proteomes" id="UP000317648">
    <property type="component" value="Chromosome"/>
</dbReference>
<proteinExistence type="predicted"/>
<evidence type="ECO:0000313" key="2">
    <source>
        <dbReference type="Proteomes" id="UP000317648"/>
    </source>
</evidence>